<evidence type="ECO:0000313" key="3">
    <source>
        <dbReference type="Proteomes" id="UP001458880"/>
    </source>
</evidence>
<protein>
    <submittedName>
        <fullName evidence="2">Uncharacterized protein</fullName>
    </submittedName>
</protein>
<dbReference type="Proteomes" id="UP001458880">
    <property type="component" value="Unassembled WGS sequence"/>
</dbReference>
<comment type="caution">
    <text evidence="2">The sequence shown here is derived from an EMBL/GenBank/DDBJ whole genome shotgun (WGS) entry which is preliminary data.</text>
</comment>
<keyword evidence="3" id="KW-1185">Reference proteome</keyword>
<feature type="region of interest" description="Disordered" evidence="1">
    <location>
        <begin position="83"/>
        <end position="112"/>
    </location>
</feature>
<reference evidence="2 3" key="1">
    <citation type="journal article" date="2024" name="BMC Genomics">
        <title>De novo assembly and annotation of Popillia japonica's genome with initial clues to its potential as an invasive pest.</title>
        <authorList>
            <person name="Cucini C."/>
            <person name="Boschi S."/>
            <person name="Funari R."/>
            <person name="Cardaioli E."/>
            <person name="Iannotti N."/>
            <person name="Marturano G."/>
            <person name="Paoli F."/>
            <person name="Bruttini M."/>
            <person name="Carapelli A."/>
            <person name="Frati F."/>
            <person name="Nardi F."/>
        </authorList>
    </citation>
    <scope>NUCLEOTIDE SEQUENCE [LARGE SCALE GENOMIC DNA]</scope>
    <source>
        <strain evidence="2">DMR45628</strain>
    </source>
</reference>
<organism evidence="2 3">
    <name type="scientific">Popillia japonica</name>
    <name type="common">Japanese beetle</name>
    <dbReference type="NCBI Taxonomy" id="7064"/>
    <lineage>
        <taxon>Eukaryota</taxon>
        <taxon>Metazoa</taxon>
        <taxon>Ecdysozoa</taxon>
        <taxon>Arthropoda</taxon>
        <taxon>Hexapoda</taxon>
        <taxon>Insecta</taxon>
        <taxon>Pterygota</taxon>
        <taxon>Neoptera</taxon>
        <taxon>Endopterygota</taxon>
        <taxon>Coleoptera</taxon>
        <taxon>Polyphaga</taxon>
        <taxon>Scarabaeiformia</taxon>
        <taxon>Scarabaeidae</taxon>
        <taxon>Rutelinae</taxon>
        <taxon>Popillia</taxon>
    </lineage>
</organism>
<proteinExistence type="predicted"/>
<evidence type="ECO:0000313" key="2">
    <source>
        <dbReference type="EMBL" id="KAK9717227.1"/>
    </source>
</evidence>
<sequence length="133" mass="14717">MKAELMDKALNGSVGFPQEKGYMNGETFLLWLKHFVNYANPGPGICPFNKEVYADWMFEPSETANVAASSEVPVSVYTEIPSCSRRSESPKFLAPPKECTENDPNTGNKADSPRKVAKLFIEELSVSQNVVSH</sequence>
<dbReference type="AlphaFoldDB" id="A0AAW1KG77"/>
<name>A0AAW1KG77_POPJA</name>
<evidence type="ECO:0000256" key="1">
    <source>
        <dbReference type="SAM" id="MobiDB-lite"/>
    </source>
</evidence>
<accession>A0AAW1KG77</accession>
<gene>
    <name evidence="2" type="ORF">QE152_g24286</name>
</gene>
<dbReference type="EMBL" id="JASPKY010000245">
    <property type="protein sequence ID" value="KAK9717227.1"/>
    <property type="molecule type" value="Genomic_DNA"/>
</dbReference>